<comment type="similarity">
    <text evidence="6">Belongs to the ABC-4 integral membrane protein family.</text>
</comment>
<protein>
    <submittedName>
        <fullName evidence="10">Peptide ABC transporter permease</fullName>
    </submittedName>
</protein>
<dbReference type="PANTHER" id="PTHR30572:SF4">
    <property type="entry name" value="ABC TRANSPORTER PERMEASE YTRF"/>
    <property type="match status" value="1"/>
</dbReference>
<dbReference type="AlphaFoldDB" id="A0A8J3LUL7"/>
<evidence type="ECO:0000256" key="2">
    <source>
        <dbReference type="ARBA" id="ARBA00022475"/>
    </source>
</evidence>
<feature type="domain" description="ABC3 transporter permease C-terminal" evidence="8">
    <location>
        <begin position="284"/>
        <end position="393"/>
    </location>
</feature>
<evidence type="ECO:0000256" key="3">
    <source>
        <dbReference type="ARBA" id="ARBA00022692"/>
    </source>
</evidence>
<dbReference type="InterPro" id="IPR003838">
    <property type="entry name" value="ABC3_permease_C"/>
</dbReference>
<feature type="transmembrane region" description="Helical" evidence="7">
    <location>
        <begin position="362"/>
        <end position="385"/>
    </location>
</feature>
<dbReference type="Proteomes" id="UP000653674">
    <property type="component" value="Unassembled WGS sequence"/>
</dbReference>
<keyword evidence="3 7" id="KW-0812">Transmembrane</keyword>
<accession>A0A8J3LUL7</accession>
<feature type="domain" description="MacB-like periplasmic core" evidence="9">
    <location>
        <begin position="21"/>
        <end position="243"/>
    </location>
</feature>
<dbReference type="Pfam" id="PF12704">
    <property type="entry name" value="MacB_PCD"/>
    <property type="match status" value="1"/>
</dbReference>
<evidence type="ECO:0000313" key="11">
    <source>
        <dbReference type="Proteomes" id="UP000653674"/>
    </source>
</evidence>
<evidence type="ECO:0000259" key="9">
    <source>
        <dbReference type="Pfam" id="PF12704"/>
    </source>
</evidence>
<dbReference type="EMBL" id="BONU01000015">
    <property type="protein sequence ID" value="GIG74139.1"/>
    <property type="molecule type" value="Genomic_DNA"/>
</dbReference>
<comment type="caution">
    <text evidence="10">The sequence shown here is derived from an EMBL/GenBank/DDBJ whole genome shotgun (WGS) entry which is preliminary data.</text>
</comment>
<dbReference type="Pfam" id="PF02687">
    <property type="entry name" value="FtsX"/>
    <property type="match status" value="1"/>
</dbReference>
<feature type="transmembrane region" description="Helical" evidence="7">
    <location>
        <begin position="325"/>
        <end position="350"/>
    </location>
</feature>
<dbReference type="GO" id="GO:0022857">
    <property type="term" value="F:transmembrane transporter activity"/>
    <property type="evidence" value="ECO:0007669"/>
    <property type="project" value="TreeGrafter"/>
</dbReference>
<gene>
    <name evidence="10" type="ORF">Pfl04_25430</name>
</gene>
<dbReference type="InterPro" id="IPR025857">
    <property type="entry name" value="MacB_PCD"/>
</dbReference>
<evidence type="ECO:0000256" key="4">
    <source>
        <dbReference type="ARBA" id="ARBA00022989"/>
    </source>
</evidence>
<dbReference type="InterPro" id="IPR050250">
    <property type="entry name" value="Macrolide_Exporter_MacB"/>
</dbReference>
<feature type="transmembrane region" description="Helical" evidence="7">
    <location>
        <begin position="278"/>
        <end position="305"/>
    </location>
</feature>
<dbReference type="RefSeq" id="WP_168078580.1">
    <property type="nucleotide sequence ID" value="NZ_BAAAQJ010000004.1"/>
</dbReference>
<evidence type="ECO:0000259" key="8">
    <source>
        <dbReference type="Pfam" id="PF02687"/>
    </source>
</evidence>
<keyword evidence="4 7" id="KW-1133">Transmembrane helix</keyword>
<evidence type="ECO:0000256" key="1">
    <source>
        <dbReference type="ARBA" id="ARBA00004651"/>
    </source>
</evidence>
<organism evidence="10 11">
    <name type="scientific">Planosporangium flavigriseum</name>
    <dbReference type="NCBI Taxonomy" id="373681"/>
    <lineage>
        <taxon>Bacteria</taxon>
        <taxon>Bacillati</taxon>
        <taxon>Actinomycetota</taxon>
        <taxon>Actinomycetes</taxon>
        <taxon>Micromonosporales</taxon>
        <taxon>Micromonosporaceae</taxon>
        <taxon>Planosporangium</taxon>
    </lineage>
</organism>
<keyword evidence="2" id="KW-1003">Cell membrane</keyword>
<keyword evidence="5 7" id="KW-0472">Membrane</keyword>
<feature type="transmembrane region" description="Helical" evidence="7">
    <location>
        <begin position="21"/>
        <end position="42"/>
    </location>
</feature>
<sequence length="402" mass="41249">MSLFETIRFAIRGVLANKLRSGLTVLGILIGVAAVILLVAVGNGSSKAIQQSIERLGTNTLTVSSGGVRQSTNATQNTSLTSDLVDALADRNAAPDVTSVSPVVTSTPAAAYDGVDHTFGQFIGTTPTYLPAANDTVAHGTAFTADDVKESRRVVVLGSTAAQALFDRADPVGKQITVAGTLFTVTGVLADKGGSGFNDPNDIAIAPVTAVQEALTGYGPLNQLLIQAGGPDRVDAAQAEVTAILNQKLHVTNAASPPYRILNQSQLLSARQDSAKTFTVLLGAVAAISLLVGGIGITNIMMVTVTERTREIGIRKALGAPKRTVLTQFLVEATVLSLIGGLLGVAAAVIGSQFTIVGIKPVIVPASVALALGVSVAIGLFFGSYPASRAAGLRPIEALRYE</sequence>
<dbReference type="PANTHER" id="PTHR30572">
    <property type="entry name" value="MEMBRANE COMPONENT OF TRANSPORTER-RELATED"/>
    <property type="match status" value="1"/>
</dbReference>
<evidence type="ECO:0000256" key="7">
    <source>
        <dbReference type="SAM" id="Phobius"/>
    </source>
</evidence>
<evidence type="ECO:0000256" key="5">
    <source>
        <dbReference type="ARBA" id="ARBA00023136"/>
    </source>
</evidence>
<comment type="subcellular location">
    <subcellularLocation>
        <location evidence="1">Cell membrane</location>
        <topology evidence="1">Multi-pass membrane protein</topology>
    </subcellularLocation>
</comment>
<reference evidence="10" key="1">
    <citation type="submission" date="2021-01" db="EMBL/GenBank/DDBJ databases">
        <title>Whole genome shotgun sequence of Planosporangium flavigriseum NBRC 105377.</title>
        <authorList>
            <person name="Komaki H."/>
            <person name="Tamura T."/>
        </authorList>
    </citation>
    <scope>NUCLEOTIDE SEQUENCE</scope>
    <source>
        <strain evidence="10">NBRC 105377</strain>
    </source>
</reference>
<evidence type="ECO:0000256" key="6">
    <source>
        <dbReference type="ARBA" id="ARBA00038076"/>
    </source>
</evidence>
<dbReference type="GO" id="GO:0005886">
    <property type="term" value="C:plasma membrane"/>
    <property type="evidence" value="ECO:0007669"/>
    <property type="project" value="UniProtKB-SubCell"/>
</dbReference>
<name>A0A8J3LUL7_9ACTN</name>
<keyword evidence="11" id="KW-1185">Reference proteome</keyword>
<evidence type="ECO:0000313" key="10">
    <source>
        <dbReference type="EMBL" id="GIG74139.1"/>
    </source>
</evidence>
<proteinExistence type="inferred from homology"/>